<dbReference type="OrthoDB" id="10255013at2759"/>
<feature type="transmembrane region" description="Helical" evidence="7">
    <location>
        <begin position="528"/>
        <end position="550"/>
    </location>
</feature>
<evidence type="ECO:0000256" key="2">
    <source>
        <dbReference type="ARBA" id="ARBA00009063"/>
    </source>
</evidence>
<evidence type="ECO:0000313" key="10">
    <source>
        <dbReference type="Proteomes" id="UP000777482"/>
    </source>
</evidence>
<dbReference type="GO" id="GO:0006887">
    <property type="term" value="P:exocytosis"/>
    <property type="evidence" value="ECO:0007669"/>
    <property type="project" value="TreeGrafter"/>
</dbReference>
<sequence>MARDRLAAIRERRAQGLSDPPSTPRPPRSPSPPARITSWAPSSVPPDSPRDFNPFAFQQAESSPPSTPSQQTSRRRSSSPKPPAATGWFSGFTWGWNATSAPTTQPPSVADAPASVRTPPTIHEQSPVLNYDSPHLVATDFASYPYSPEAEIPRDFNPNDPPQQPQHRHRPSVAETLESPRSSVVISPDLDVRAAPATTLPPTADAQRRKRKVSMVPLAPTQPYGGTIYEGDALDEEKYGIDHPNEAAHKESATSQIGRDGRPRIQKGDVPHEEMSAFFEEITTLQQDLRRAHSLIQIIGSLRDRLLAIPSAESAVGIEVRDDLTAQTTAARELFTSIQTRLRVLEQGNANLRVLIPAGQSLYNLSLQDVDVREQQVGLVKGRFKEVIHRYAETEREHRAKQRLRLERQIKVVNPSLPPEEVQDLVNRAEDGESGAIFAQATTGYRSQAARGALREVQNRAAELARIEQTLIELAQLFQDMAIMVEAQDVVIAEVEQTAAIVSHDMEKGVEQVQVAVKHARNARKFRWICFGLLVLILVILAIVLCATLIPPALRARNNNNNNTAPPPSPSASTA</sequence>
<dbReference type="GO" id="GO:0012505">
    <property type="term" value="C:endomembrane system"/>
    <property type="evidence" value="ECO:0007669"/>
    <property type="project" value="TreeGrafter"/>
</dbReference>
<dbReference type="GO" id="GO:0005484">
    <property type="term" value="F:SNAP receptor activity"/>
    <property type="evidence" value="ECO:0007669"/>
    <property type="project" value="TreeGrafter"/>
</dbReference>
<evidence type="ECO:0000256" key="4">
    <source>
        <dbReference type="ARBA" id="ARBA00022989"/>
    </source>
</evidence>
<comment type="subcellular location">
    <subcellularLocation>
        <location evidence="1">Membrane</location>
        <topology evidence="1">Single-pass type IV membrane protein</topology>
    </subcellularLocation>
</comment>
<feature type="region of interest" description="Disordered" evidence="6">
    <location>
        <begin position="146"/>
        <end position="184"/>
    </location>
</feature>
<keyword evidence="3 7" id="KW-0812">Transmembrane</keyword>
<dbReference type="InterPro" id="IPR006011">
    <property type="entry name" value="Syntaxin_N"/>
</dbReference>
<feature type="compositionally biased region" description="Pro residues" evidence="6">
    <location>
        <begin position="21"/>
        <end position="33"/>
    </location>
</feature>
<dbReference type="SUPFAM" id="SSF47661">
    <property type="entry name" value="t-snare proteins"/>
    <property type="match status" value="1"/>
</dbReference>
<feature type="compositionally biased region" description="Basic and acidic residues" evidence="6">
    <location>
        <begin position="1"/>
        <end position="14"/>
    </location>
</feature>
<feature type="region of interest" description="Disordered" evidence="6">
    <location>
        <begin position="556"/>
        <end position="575"/>
    </location>
</feature>
<keyword evidence="5 7" id="KW-0472">Membrane</keyword>
<evidence type="ECO:0000259" key="8">
    <source>
        <dbReference type="PROSITE" id="PS50192"/>
    </source>
</evidence>
<keyword evidence="10" id="KW-1185">Reference proteome</keyword>
<proteinExistence type="inferred from homology"/>
<dbReference type="GO" id="GO:0006906">
    <property type="term" value="P:vesicle fusion"/>
    <property type="evidence" value="ECO:0007669"/>
    <property type="project" value="TreeGrafter"/>
</dbReference>
<dbReference type="GO" id="GO:0048278">
    <property type="term" value="P:vesicle docking"/>
    <property type="evidence" value="ECO:0007669"/>
    <property type="project" value="TreeGrafter"/>
</dbReference>
<dbReference type="EMBL" id="PUHQ01000011">
    <property type="protein sequence ID" value="KAG0664983.1"/>
    <property type="molecule type" value="Genomic_DNA"/>
</dbReference>
<evidence type="ECO:0000256" key="7">
    <source>
        <dbReference type="SAM" id="Phobius"/>
    </source>
</evidence>
<dbReference type="Pfam" id="PF00804">
    <property type="entry name" value="Syntaxin"/>
    <property type="match status" value="1"/>
</dbReference>
<protein>
    <submittedName>
        <fullName evidence="9">Plasma membrane t-SNARE, secretory vesicle fusion</fullName>
    </submittedName>
</protein>
<feature type="compositionally biased region" description="Polar residues" evidence="6">
    <location>
        <begin position="96"/>
        <end position="107"/>
    </location>
</feature>
<dbReference type="Proteomes" id="UP000777482">
    <property type="component" value="Unassembled WGS sequence"/>
</dbReference>
<dbReference type="InterPro" id="IPR010989">
    <property type="entry name" value="SNARE"/>
</dbReference>
<feature type="region of interest" description="Disordered" evidence="6">
    <location>
        <begin position="1"/>
        <end position="134"/>
    </location>
</feature>
<dbReference type="PANTHER" id="PTHR19957:SF307">
    <property type="entry name" value="PROTEIN SSO1-RELATED"/>
    <property type="match status" value="1"/>
</dbReference>
<gene>
    <name evidence="9" type="primary">SSO2_2</name>
    <name evidence="9" type="ORF">C6P46_000609</name>
</gene>
<dbReference type="GO" id="GO:0000149">
    <property type="term" value="F:SNARE binding"/>
    <property type="evidence" value="ECO:0007669"/>
    <property type="project" value="TreeGrafter"/>
</dbReference>
<organism evidence="9 10">
    <name type="scientific">Rhodotorula mucilaginosa</name>
    <name type="common">Yeast</name>
    <name type="synonym">Rhodotorula rubra</name>
    <dbReference type="NCBI Taxonomy" id="5537"/>
    <lineage>
        <taxon>Eukaryota</taxon>
        <taxon>Fungi</taxon>
        <taxon>Dikarya</taxon>
        <taxon>Basidiomycota</taxon>
        <taxon>Pucciniomycotina</taxon>
        <taxon>Microbotryomycetes</taxon>
        <taxon>Sporidiobolales</taxon>
        <taxon>Sporidiobolaceae</taxon>
        <taxon>Rhodotorula</taxon>
    </lineage>
</organism>
<evidence type="ECO:0000313" key="9">
    <source>
        <dbReference type="EMBL" id="KAG0664983.1"/>
    </source>
</evidence>
<reference evidence="9 10" key="1">
    <citation type="submission" date="2020-11" db="EMBL/GenBank/DDBJ databases">
        <title>Kefir isolates.</title>
        <authorList>
            <person name="Marcisauskas S."/>
            <person name="Kim Y."/>
            <person name="Blasche S."/>
        </authorList>
    </citation>
    <scope>NUCLEOTIDE SEQUENCE [LARGE SCALE GENOMIC DNA]</scope>
    <source>
        <strain evidence="9 10">KR</strain>
    </source>
</reference>
<dbReference type="GO" id="GO:0031201">
    <property type="term" value="C:SNARE complex"/>
    <property type="evidence" value="ECO:0007669"/>
    <property type="project" value="TreeGrafter"/>
</dbReference>
<dbReference type="CDD" id="cd15849">
    <property type="entry name" value="SNARE_Sso1"/>
    <property type="match status" value="1"/>
</dbReference>
<feature type="compositionally biased region" description="Low complexity" evidence="6">
    <location>
        <begin position="59"/>
        <end position="72"/>
    </location>
</feature>
<feature type="compositionally biased region" description="Pro residues" evidence="6">
    <location>
        <begin position="565"/>
        <end position="575"/>
    </location>
</feature>
<dbReference type="PANTHER" id="PTHR19957">
    <property type="entry name" value="SYNTAXIN"/>
    <property type="match status" value="1"/>
</dbReference>
<evidence type="ECO:0000256" key="3">
    <source>
        <dbReference type="ARBA" id="ARBA00022692"/>
    </source>
</evidence>
<dbReference type="PROSITE" id="PS50192">
    <property type="entry name" value="T_SNARE"/>
    <property type="match status" value="1"/>
</dbReference>
<accession>A0A9P6W7S5</accession>
<name>A0A9P6W7S5_RHOMI</name>
<dbReference type="Gene3D" id="1.20.58.70">
    <property type="match status" value="1"/>
</dbReference>
<dbReference type="InterPro" id="IPR045242">
    <property type="entry name" value="Syntaxin"/>
</dbReference>
<feature type="domain" description="T-SNARE coiled-coil homology" evidence="8">
    <location>
        <begin position="454"/>
        <end position="516"/>
    </location>
</feature>
<evidence type="ECO:0000256" key="5">
    <source>
        <dbReference type="ARBA" id="ARBA00023136"/>
    </source>
</evidence>
<dbReference type="SMART" id="SM00397">
    <property type="entry name" value="t_SNARE"/>
    <property type="match status" value="1"/>
</dbReference>
<comment type="similarity">
    <text evidence="2">Belongs to the syntaxin family.</text>
</comment>
<keyword evidence="4 7" id="KW-1133">Transmembrane helix</keyword>
<dbReference type="AlphaFoldDB" id="A0A9P6W7S5"/>
<dbReference type="GO" id="GO:0006886">
    <property type="term" value="P:intracellular protein transport"/>
    <property type="evidence" value="ECO:0007669"/>
    <property type="project" value="TreeGrafter"/>
</dbReference>
<dbReference type="Gene3D" id="1.20.5.110">
    <property type="match status" value="1"/>
</dbReference>
<dbReference type="GO" id="GO:0005886">
    <property type="term" value="C:plasma membrane"/>
    <property type="evidence" value="ECO:0007669"/>
    <property type="project" value="TreeGrafter"/>
</dbReference>
<evidence type="ECO:0000256" key="6">
    <source>
        <dbReference type="SAM" id="MobiDB-lite"/>
    </source>
</evidence>
<dbReference type="Pfam" id="PF05739">
    <property type="entry name" value="SNARE"/>
    <property type="match status" value="1"/>
</dbReference>
<comment type="caution">
    <text evidence="9">The sequence shown here is derived from an EMBL/GenBank/DDBJ whole genome shotgun (WGS) entry which is preliminary data.</text>
</comment>
<dbReference type="InterPro" id="IPR000727">
    <property type="entry name" value="T_SNARE_dom"/>
</dbReference>
<evidence type="ECO:0000256" key="1">
    <source>
        <dbReference type="ARBA" id="ARBA00004211"/>
    </source>
</evidence>